<accession>A0A810Q1D5</accession>
<proteinExistence type="predicted"/>
<geneLocation type="plasmid" evidence="1 2">
    <name>pMM35_01</name>
</geneLocation>
<dbReference type="KEGG" id="vfa:MM35RIKEN_18480"/>
<dbReference type="Proteomes" id="UP000681343">
    <property type="component" value="Plasmid pMM35_01"/>
</dbReference>
<dbReference type="EMBL" id="AP023416">
    <property type="protein sequence ID" value="BCK79656.1"/>
    <property type="molecule type" value="Genomic_DNA"/>
</dbReference>
<evidence type="ECO:0000313" key="2">
    <source>
        <dbReference type="Proteomes" id="UP000681343"/>
    </source>
</evidence>
<reference evidence="1" key="1">
    <citation type="submission" date="2020-09" db="EMBL/GenBank/DDBJ databases">
        <title>New species isolated from human feces.</title>
        <authorList>
            <person name="Kitahara M."/>
            <person name="Shigeno Y."/>
            <person name="Shime M."/>
            <person name="Matsumoto Y."/>
            <person name="Nakamura S."/>
            <person name="Motooka D."/>
            <person name="Fukuoka S."/>
            <person name="Nishikawa H."/>
            <person name="Benno Y."/>
        </authorList>
    </citation>
    <scope>NUCLEOTIDE SEQUENCE</scope>
    <source>
        <strain evidence="1">MM35</strain>
        <plasmid evidence="1">pMM35_01</plasmid>
    </source>
</reference>
<name>A0A810Q1D5_9FIRM</name>
<keyword evidence="1" id="KW-0614">Plasmid</keyword>
<organism evidence="1 2">
    <name type="scientific">Vescimonas fastidiosa</name>
    <dbReference type="NCBI Taxonomy" id="2714353"/>
    <lineage>
        <taxon>Bacteria</taxon>
        <taxon>Bacillati</taxon>
        <taxon>Bacillota</taxon>
        <taxon>Clostridia</taxon>
        <taxon>Eubacteriales</taxon>
        <taxon>Oscillospiraceae</taxon>
        <taxon>Vescimonas</taxon>
    </lineage>
</organism>
<evidence type="ECO:0000313" key="1">
    <source>
        <dbReference type="EMBL" id="BCK79656.1"/>
    </source>
</evidence>
<protein>
    <submittedName>
        <fullName evidence="1">Uncharacterized protein</fullName>
    </submittedName>
</protein>
<dbReference type="AlphaFoldDB" id="A0A810Q1D5"/>
<gene>
    <name evidence="1" type="ORF">MM35RIKEN_18480</name>
</gene>
<keyword evidence="2" id="KW-1185">Reference proteome</keyword>
<sequence>MANGIIIIDKPAGWTSMDVCPSPQNDGAFCGGPRTDFNSSAEVNSACGKVFPMGKRLYAPLGAMRTHREKECLYGKWYHHY</sequence>